<name>A0ABV8G3L6_9ACTN</name>
<feature type="compositionally biased region" description="Low complexity" evidence="1">
    <location>
        <begin position="202"/>
        <end position="212"/>
    </location>
</feature>
<sequence length="260" mass="27704">MSGEQRRFELSVPQILGSALAAVTAAVASSYLGVAGTVIGAAVVSIASTVATAIYTHYLKTTGERVKQRTGRRDEAAEPERPDDDDSTLELPAVRRLSWVNVLPALKRLSWVKLGAAAAVVFAVSMGGILLYQALAQQTVHEQVTGQTPRHAQMPEDDRRAPVEQPSPERDEQRQSDAPAYTPETIRQQTTPTPTPSPTPTTKPSKTAKSTPTPTPTPTAPRTSAPPPSVEEEQPPVETPAPDEPLAPADELRPADTPTS</sequence>
<evidence type="ECO:0000313" key="3">
    <source>
        <dbReference type="EMBL" id="MFC4006809.1"/>
    </source>
</evidence>
<comment type="caution">
    <text evidence="3">The sequence shown here is derived from an EMBL/GenBank/DDBJ whole genome shotgun (WGS) entry which is preliminary data.</text>
</comment>
<feature type="compositionally biased region" description="Basic and acidic residues" evidence="1">
    <location>
        <begin position="153"/>
        <end position="175"/>
    </location>
</feature>
<accession>A0ABV8G3L6</accession>
<feature type="compositionally biased region" description="Pro residues" evidence="1">
    <location>
        <begin position="213"/>
        <end position="229"/>
    </location>
</feature>
<keyword evidence="2" id="KW-1133">Transmembrane helix</keyword>
<evidence type="ECO:0000313" key="4">
    <source>
        <dbReference type="Proteomes" id="UP001595851"/>
    </source>
</evidence>
<reference evidence="4" key="1">
    <citation type="journal article" date="2019" name="Int. J. Syst. Evol. Microbiol.">
        <title>The Global Catalogue of Microorganisms (GCM) 10K type strain sequencing project: providing services to taxonomists for standard genome sequencing and annotation.</title>
        <authorList>
            <consortium name="The Broad Institute Genomics Platform"/>
            <consortium name="The Broad Institute Genome Sequencing Center for Infectious Disease"/>
            <person name="Wu L."/>
            <person name="Ma J."/>
        </authorList>
    </citation>
    <scope>NUCLEOTIDE SEQUENCE [LARGE SCALE GENOMIC DNA]</scope>
    <source>
        <strain evidence="4">TBRC 1276</strain>
    </source>
</reference>
<dbReference type="EMBL" id="JBHSBI010000002">
    <property type="protein sequence ID" value="MFC4006809.1"/>
    <property type="molecule type" value="Genomic_DNA"/>
</dbReference>
<feature type="transmembrane region" description="Helical" evidence="2">
    <location>
        <begin position="114"/>
        <end position="135"/>
    </location>
</feature>
<evidence type="ECO:0000256" key="1">
    <source>
        <dbReference type="SAM" id="MobiDB-lite"/>
    </source>
</evidence>
<dbReference type="Proteomes" id="UP001595851">
    <property type="component" value="Unassembled WGS sequence"/>
</dbReference>
<organism evidence="3 4">
    <name type="scientific">Nonomuraea purpurea</name>
    <dbReference type="NCBI Taxonomy" id="1849276"/>
    <lineage>
        <taxon>Bacteria</taxon>
        <taxon>Bacillati</taxon>
        <taxon>Actinomycetota</taxon>
        <taxon>Actinomycetes</taxon>
        <taxon>Streptosporangiales</taxon>
        <taxon>Streptosporangiaceae</taxon>
        <taxon>Nonomuraea</taxon>
    </lineage>
</organism>
<evidence type="ECO:0000256" key="2">
    <source>
        <dbReference type="SAM" id="Phobius"/>
    </source>
</evidence>
<proteinExistence type="predicted"/>
<feature type="region of interest" description="Disordered" evidence="1">
    <location>
        <begin position="143"/>
        <end position="260"/>
    </location>
</feature>
<gene>
    <name evidence="3" type="ORF">ACFOY2_06230</name>
</gene>
<keyword evidence="4" id="KW-1185">Reference proteome</keyword>
<protein>
    <submittedName>
        <fullName evidence="3">Uncharacterized protein</fullName>
    </submittedName>
</protein>
<feature type="transmembrane region" description="Helical" evidence="2">
    <location>
        <begin position="38"/>
        <end position="59"/>
    </location>
</feature>
<feature type="transmembrane region" description="Helical" evidence="2">
    <location>
        <begin position="12"/>
        <end position="32"/>
    </location>
</feature>
<feature type="compositionally biased region" description="Basic and acidic residues" evidence="1">
    <location>
        <begin position="65"/>
        <end position="80"/>
    </location>
</feature>
<feature type="region of interest" description="Disordered" evidence="1">
    <location>
        <begin position="65"/>
        <end position="88"/>
    </location>
</feature>
<dbReference type="RefSeq" id="WP_379526945.1">
    <property type="nucleotide sequence ID" value="NZ_JBHSBI010000002.1"/>
</dbReference>
<keyword evidence="2" id="KW-0472">Membrane</keyword>
<keyword evidence="2" id="KW-0812">Transmembrane</keyword>